<dbReference type="InterPro" id="IPR036107">
    <property type="entry name" value="CsrA_sf"/>
</dbReference>
<dbReference type="RefSeq" id="WP_160148236.1">
    <property type="nucleotide sequence ID" value="NZ_LWSK01000066.1"/>
</dbReference>
<comment type="caution">
    <text evidence="5">The sequence shown here is derived from an EMBL/GenBank/DDBJ whole genome shotgun (WGS) entry which is preliminary data.</text>
</comment>
<dbReference type="SUPFAM" id="SSF52172">
    <property type="entry name" value="CheY-like"/>
    <property type="match status" value="1"/>
</dbReference>
<dbReference type="GO" id="GO:0006402">
    <property type="term" value="P:mRNA catabolic process"/>
    <property type="evidence" value="ECO:0007669"/>
    <property type="project" value="InterPro"/>
</dbReference>
<dbReference type="InterPro" id="IPR001789">
    <property type="entry name" value="Sig_transdc_resp-reg_receiver"/>
</dbReference>
<dbReference type="EMBL" id="VRLW01000001">
    <property type="protein sequence ID" value="KAA1262577.1"/>
    <property type="molecule type" value="Genomic_DNA"/>
</dbReference>
<accession>A0A5B1CN06</accession>
<keyword evidence="6" id="KW-1185">Reference proteome</keyword>
<protein>
    <submittedName>
        <fullName evidence="5">CAI-1 autoinducer sensor kinase/phosphatase CqsS</fullName>
        <ecNumber evidence="5">2.7.13.3</ecNumber>
    </submittedName>
</protein>
<dbReference type="InterPro" id="IPR050595">
    <property type="entry name" value="Bact_response_regulator"/>
</dbReference>
<evidence type="ECO:0000313" key="5">
    <source>
        <dbReference type="EMBL" id="KAA1262577.1"/>
    </source>
</evidence>
<feature type="modified residue" description="4-aspartylphosphate" evidence="3">
    <location>
        <position position="185"/>
    </location>
</feature>
<keyword evidence="1 3" id="KW-0597">Phosphoprotein</keyword>
<keyword evidence="2" id="KW-0902">Two-component regulatory system</keyword>
<gene>
    <name evidence="5" type="primary">cqsS</name>
    <name evidence="5" type="ORF">LF1_51440</name>
</gene>
<dbReference type="CDD" id="cd17546">
    <property type="entry name" value="REC_hyHK_CKI1_RcsC-like"/>
    <property type="match status" value="1"/>
</dbReference>
<evidence type="ECO:0000256" key="2">
    <source>
        <dbReference type="ARBA" id="ARBA00023012"/>
    </source>
</evidence>
<keyword evidence="5" id="KW-0808">Transferase</keyword>
<keyword evidence="5" id="KW-0418">Kinase</keyword>
<dbReference type="AlphaFoldDB" id="A0A5B1CN06"/>
<proteinExistence type="predicted"/>
<evidence type="ECO:0000256" key="3">
    <source>
        <dbReference type="PROSITE-ProRule" id="PRU00169"/>
    </source>
</evidence>
<dbReference type="GO" id="GO:0003723">
    <property type="term" value="F:RNA binding"/>
    <property type="evidence" value="ECO:0007669"/>
    <property type="project" value="InterPro"/>
</dbReference>
<sequence>MLVISRQQDQAIDFPECGISISFLSTSSRKVRVGIDAPSNVTILRREISEQMADALPQDQMNRPSTIPISDLRFQRHLHRINECAQTLASRPAIAGDAKSRRALQDLQNTLSSVDADAAIDNQRPPVLQETKRRKALLVDDNANEARLLAGFLKMRDFDVEIATDGVAALQYLEDNEQPDVVLLDMAMPRMDGPSTIRNIRESESHQSLKVFAVSGSTPEESGIKIDESGVNGWFQKPVDPEVLATKLSNDWRKKDMTNQESRPVICEGSLY</sequence>
<dbReference type="GO" id="GO:0006109">
    <property type="term" value="P:regulation of carbohydrate metabolic process"/>
    <property type="evidence" value="ECO:0007669"/>
    <property type="project" value="InterPro"/>
</dbReference>
<evidence type="ECO:0000256" key="1">
    <source>
        <dbReference type="ARBA" id="ARBA00022553"/>
    </source>
</evidence>
<dbReference type="SUPFAM" id="SSF117130">
    <property type="entry name" value="CsrA-like"/>
    <property type="match status" value="1"/>
</dbReference>
<dbReference type="GO" id="GO:0000160">
    <property type="term" value="P:phosphorelay signal transduction system"/>
    <property type="evidence" value="ECO:0007669"/>
    <property type="project" value="UniProtKB-KW"/>
</dbReference>
<evidence type="ECO:0000313" key="6">
    <source>
        <dbReference type="Proteomes" id="UP000322699"/>
    </source>
</evidence>
<feature type="domain" description="Response regulatory" evidence="4">
    <location>
        <begin position="135"/>
        <end position="252"/>
    </location>
</feature>
<dbReference type="InterPro" id="IPR003751">
    <property type="entry name" value="CsrA"/>
</dbReference>
<organism evidence="5 6">
    <name type="scientific">Rubripirellula obstinata</name>
    <dbReference type="NCBI Taxonomy" id="406547"/>
    <lineage>
        <taxon>Bacteria</taxon>
        <taxon>Pseudomonadati</taxon>
        <taxon>Planctomycetota</taxon>
        <taxon>Planctomycetia</taxon>
        <taxon>Pirellulales</taxon>
        <taxon>Pirellulaceae</taxon>
        <taxon>Rubripirellula</taxon>
    </lineage>
</organism>
<dbReference type="GO" id="GO:0004673">
    <property type="term" value="F:protein histidine kinase activity"/>
    <property type="evidence" value="ECO:0007669"/>
    <property type="project" value="UniProtKB-EC"/>
</dbReference>
<dbReference type="Pfam" id="PF02599">
    <property type="entry name" value="CsrA"/>
    <property type="match status" value="1"/>
</dbReference>
<name>A0A5B1CN06_9BACT</name>
<dbReference type="PANTHER" id="PTHR44591:SF14">
    <property type="entry name" value="PROTEIN PILG"/>
    <property type="match status" value="1"/>
</dbReference>
<dbReference type="PANTHER" id="PTHR44591">
    <property type="entry name" value="STRESS RESPONSE REGULATOR PROTEIN 1"/>
    <property type="match status" value="1"/>
</dbReference>
<dbReference type="Pfam" id="PF00072">
    <property type="entry name" value="Response_reg"/>
    <property type="match status" value="1"/>
</dbReference>
<dbReference type="Gene3D" id="2.60.40.4380">
    <property type="entry name" value="Translational regulator CsrA"/>
    <property type="match status" value="1"/>
</dbReference>
<dbReference type="PROSITE" id="PS50110">
    <property type="entry name" value="RESPONSE_REGULATORY"/>
    <property type="match status" value="1"/>
</dbReference>
<dbReference type="InterPro" id="IPR011006">
    <property type="entry name" value="CheY-like_superfamily"/>
</dbReference>
<evidence type="ECO:0000259" key="4">
    <source>
        <dbReference type="PROSITE" id="PS50110"/>
    </source>
</evidence>
<dbReference type="Proteomes" id="UP000322699">
    <property type="component" value="Unassembled WGS sequence"/>
</dbReference>
<reference evidence="5 6" key="1">
    <citation type="submission" date="2019-08" db="EMBL/GenBank/DDBJ databases">
        <title>Deep-cultivation of Planctomycetes and their phenomic and genomic characterization uncovers novel biology.</title>
        <authorList>
            <person name="Wiegand S."/>
            <person name="Jogler M."/>
            <person name="Boedeker C."/>
            <person name="Pinto D."/>
            <person name="Vollmers J."/>
            <person name="Rivas-Marin E."/>
            <person name="Kohn T."/>
            <person name="Peeters S.H."/>
            <person name="Heuer A."/>
            <person name="Rast P."/>
            <person name="Oberbeckmann S."/>
            <person name="Bunk B."/>
            <person name="Jeske O."/>
            <person name="Meyerdierks A."/>
            <person name="Storesund J.E."/>
            <person name="Kallscheuer N."/>
            <person name="Luecker S."/>
            <person name="Lage O.M."/>
            <person name="Pohl T."/>
            <person name="Merkel B.J."/>
            <person name="Hornburger P."/>
            <person name="Mueller R.-W."/>
            <person name="Bruemmer F."/>
            <person name="Labrenz M."/>
            <person name="Spormann A.M."/>
            <person name="Op Den Camp H."/>
            <person name="Overmann J."/>
            <person name="Amann R."/>
            <person name="Jetten M.S.M."/>
            <person name="Mascher T."/>
            <person name="Medema M.H."/>
            <person name="Devos D.P."/>
            <person name="Kaster A.-K."/>
            <person name="Ovreas L."/>
            <person name="Rohde M."/>
            <person name="Galperin M.Y."/>
            <person name="Jogler C."/>
        </authorList>
    </citation>
    <scope>NUCLEOTIDE SEQUENCE [LARGE SCALE GENOMIC DNA]</scope>
    <source>
        <strain evidence="5 6">LF1</strain>
    </source>
</reference>
<dbReference type="SMART" id="SM00448">
    <property type="entry name" value="REC"/>
    <property type="match status" value="1"/>
</dbReference>
<dbReference type="EC" id="2.7.13.3" evidence="5"/>
<dbReference type="Gene3D" id="3.40.50.2300">
    <property type="match status" value="1"/>
</dbReference>